<dbReference type="SUPFAM" id="SSF53335">
    <property type="entry name" value="S-adenosyl-L-methionine-dependent methyltransferases"/>
    <property type="match status" value="1"/>
</dbReference>
<dbReference type="CDD" id="cd02440">
    <property type="entry name" value="AdoMet_MTases"/>
    <property type="match status" value="1"/>
</dbReference>
<dbReference type="InterPro" id="IPR029063">
    <property type="entry name" value="SAM-dependent_MTases_sf"/>
</dbReference>
<accession>A0A923MQK2</accession>
<evidence type="ECO:0000313" key="2">
    <source>
        <dbReference type="EMBL" id="MBC5783061.1"/>
    </source>
</evidence>
<dbReference type="GO" id="GO:0008168">
    <property type="term" value="F:methyltransferase activity"/>
    <property type="evidence" value="ECO:0007669"/>
    <property type="project" value="UniProtKB-KW"/>
</dbReference>
<sequence length="285" mass="31217">MSLLMNALRTVMAVRNQAAATQALPPAMQQQDPQAGPASAPAGTAPGPVWRLLDDRIGVQDLSYGEHPREGVREFFAHPPRRLLDIGCATGAVAAGMKQAFPGLWAWGCELNPQAAQVAAGRLDHVTPAPREQWSADDLARVATVDTVLLLDVLEHMYNPWAELAFLSERLRPDAQVVVTLPNVGNIDILQDLARGHFAYDAMGILDVTHVRFFTYEGMQAMFEETGFAIEAAAIVSQSAMPAPIERFPARVSLGKMTLEVDTEEEWARLHATQFGFRLRPRRAA</sequence>
<dbReference type="Proteomes" id="UP000608513">
    <property type="component" value="Unassembled WGS sequence"/>
</dbReference>
<organism evidence="2 3">
    <name type="scientific">Ramlibacter cellulosilyticus</name>
    <dbReference type="NCBI Taxonomy" id="2764187"/>
    <lineage>
        <taxon>Bacteria</taxon>
        <taxon>Pseudomonadati</taxon>
        <taxon>Pseudomonadota</taxon>
        <taxon>Betaproteobacteria</taxon>
        <taxon>Burkholderiales</taxon>
        <taxon>Comamonadaceae</taxon>
        <taxon>Ramlibacter</taxon>
    </lineage>
</organism>
<reference evidence="2" key="1">
    <citation type="submission" date="2020-08" db="EMBL/GenBank/DDBJ databases">
        <title>Ramlibacter sp. USB13 16S ribosomal RNA gene genome sequencing and assembly.</title>
        <authorList>
            <person name="Kang M."/>
        </authorList>
    </citation>
    <scope>NUCLEOTIDE SEQUENCE</scope>
    <source>
        <strain evidence="2">USB13</strain>
    </source>
</reference>
<protein>
    <submittedName>
        <fullName evidence="2">Class I SAM-dependent methyltransferase</fullName>
    </submittedName>
</protein>
<evidence type="ECO:0000313" key="3">
    <source>
        <dbReference type="Proteomes" id="UP000608513"/>
    </source>
</evidence>
<keyword evidence="2" id="KW-0808">Transferase</keyword>
<evidence type="ECO:0000256" key="1">
    <source>
        <dbReference type="SAM" id="MobiDB-lite"/>
    </source>
</evidence>
<name>A0A923MQK2_9BURK</name>
<comment type="caution">
    <text evidence="2">The sequence shown here is derived from an EMBL/GenBank/DDBJ whole genome shotgun (WGS) entry which is preliminary data.</text>
</comment>
<keyword evidence="3" id="KW-1185">Reference proteome</keyword>
<feature type="compositionally biased region" description="Low complexity" evidence="1">
    <location>
        <begin position="29"/>
        <end position="45"/>
    </location>
</feature>
<feature type="region of interest" description="Disordered" evidence="1">
    <location>
        <begin position="22"/>
        <end position="45"/>
    </location>
</feature>
<dbReference type="Pfam" id="PF13489">
    <property type="entry name" value="Methyltransf_23"/>
    <property type="match status" value="1"/>
</dbReference>
<dbReference type="GO" id="GO:0032259">
    <property type="term" value="P:methylation"/>
    <property type="evidence" value="ECO:0007669"/>
    <property type="project" value="UniProtKB-KW"/>
</dbReference>
<dbReference type="AlphaFoldDB" id="A0A923MQK2"/>
<gene>
    <name evidence="2" type="ORF">H8N03_08915</name>
</gene>
<keyword evidence="2" id="KW-0489">Methyltransferase</keyword>
<dbReference type="Gene3D" id="3.40.50.150">
    <property type="entry name" value="Vaccinia Virus protein VP39"/>
    <property type="match status" value="1"/>
</dbReference>
<dbReference type="EMBL" id="JACORT010000003">
    <property type="protein sequence ID" value="MBC5783061.1"/>
    <property type="molecule type" value="Genomic_DNA"/>
</dbReference>
<dbReference type="RefSeq" id="WP_187075816.1">
    <property type="nucleotide sequence ID" value="NZ_JACORT010000003.1"/>
</dbReference>
<proteinExistence type="predicted"/>